<organism evidence="1 2">
    <name type="scientific">Bradyrhizobium ontarionense</name>
    <dbReference type="NCBI Taxonomy" id="2898149"/>
    <lineage>
        <taxon>Bacteria</taxon>
        <taxon>Pseudomonadati</taxon>
        <taxon>Pseudomonadota</taxon>
        <taxon>Alphaproteobacteria</taxon>
        <taxon>Hyphomicrobiales</taxon>
        <taxon>Nitrobacteraceae</taxon>
        <taxon>Bradyrhizobium</taxon>
    </lineage>
</organism>
<evidence type="ECO:0000313" key="1">
    <source>
        <dbReference type="EMBL" id="UFZ03765.1"/>
    </source>
</evidence>
<dbReference type="RefSeq" id="WP_231319780.1">
    <property type="nucleotide sequence ID" value="NZ_CP088156.1"/>
</dbReference>
<evidence type="ECO:0000313" key="2">
    <source>
        <dbReference type="Proteomes" id="UP001431010"/>
    </source>
</evidence>
<gene>
    <name evidence="1" type="ORF">LQG66_31930</name>
</gene>
<proteinExistence type="predicted"/>
<keyword evidence="2" id="KW-1185">Reference proteome</keyword>
<reference evidence="1" key="1">
    <citation type="journal article" date="2024" name="Antonie Van Leeuwenhoek">
        <title>Bradyrhizobium ontarionense sp. nov., a novel bacterial symbiont isolated from Aeschynomene indica (Indian jointvetch), harbours photosynthesis, nitrogen fixation and nitrous oxide (N2O) reductase genes.</title>
        <authorList>
            <person name="Bromfield E.S.P."/>
            <person name="Cloutier S."/>
        </authorList>
    </citation>
    <scope>NUCLEOTIDE SEQUENCE</scope>
    <source>
        <strain evidence="1">A19</strain>
    </source>
</reference>
<dbReference type="Proteomes" id="UP001431010">
    <property type="component" value="Chromosome"/>
</dbReference>
<name>A0ABY3RA04_9BRAD</name>
<accession>A0ABY3RA04</accession>
<sequence length="158" mass="16733">MATITSKVGDRTMSHQLQSLLSTLHDALNGFASNRLRHAAATAEHLPFRQGVPSGLSAEQVGAAGVRLAPPDPEVLSESIPAFFIGRNRAGLWVAREAKGRAGGLFLLKSSALAFARAPSSGSCALIFPTERFELDLPNAGNPLATQLRRLVRLLPGL</sequence>
<protein>
    <submittedName>
        <fullName evidence="1">Uncharacterized protein</fullName>
    </submittedName>
</protein>
<dbReference type="EMBL" id="CP088156">
    <property type="protein sequence ID" value="UFZ03765.1"/>
    <property type="molecule type" value="Genomic_DNA"/>
</dbReference>